<dbReference type="EMBL" id="BMYO01000011">
    <property type="protein sequence ID" value="GHD69306.1"/>
    <property type="molecule type" value="Genomic_DNA"/>
</dbReference>
<keyword evidence="2" id="KW-1185">Reference proteome</keyword>
<dbReference type="Proteomes" id="UP000604737">
    <property type="component" value="Unassembled WGS sequence"/>
</dbReference>
<organism evidence="1 2">
    <name type="scientific">Jeongeupia chitinilytica</name>
    <dbReference type="NCBI Taxonomy" id="1041641"/>
    <lineage>
        <taxon>Bacteria</taxon>
        <taxon>Pseudomonadati</taxon>
        <taxon>Pseudomonadota</taxon>
        <taxon>Betaproteobacteria</taxon>
        <taxon>Neisseriales</taxon>
        <taxon>Chitinibacteraceae</taxon>
        <taxon>Jeongeupia</taxon>
    </lineage>
</organism>
<gene>
    <name evidence="1" type="ORF">GCM10007350_35910</name>
</gene>
<comment type="caution">
    <text evidence="1">The sequence shown here is derived from an EMBL/GenBank/DDBJ whole genome shotgun (WGS) entry which is preliminary data.</text>
</comment>
<reference evidence="2" key="1">
    <citation type="journal article" date="2019" name="Int. J. Syst. Evol. Microbiol.">
        <title>The Global Catalogue of Microorganisms (GCM) 10K type strain sequencing project: providing services to taxonomists for standard genome sequencing and annotation.</title>
        <authorList>
            <consortium name="The Broad Institute Genomics Platform"/>
            <consortium name="The Broad Institute Genome Sequencing Center for Infectious Disease"/>
            <person name="Wu L."/>
            <person name="Ma J."/>
        </authorList>
    </citation>
    <scope>NUCLEOTIDE SEQUENCE [LARGE SCALE GENOMIC DNA]</scope>
    <source>
        <strain evidence="2">KCTC 23701</strain>
    </source>
</reference>
<sequence length="631" mass="69300">MFDAFSTSRVVNEQNTPLYRNFLPEASFIRFEACRLRNASVAWINFDLMSELGVPVRTAADLEALKLALLESFAYMIPNERDDPAAFDLNDTREFLAERYGDFGEQCNGGGVRCGLNGHFQSKGIGRSLLAGRKMDFWHTHGGATIEEGIREAIWGEVFNQELPFGAVRILAVIATGKATAYDFGLLKKEGQDEPPGGLMIRQANLRPAHYQRAPFYQPLKELGGNFVHDAVRTEKAMAMIHKALSLPDNASFNEIITAWQATSEKFAQQVAYSKLLRLAHGSLTQGNIDLSGKYIDFGTTSALSGYGNPVISRGFPAIWHEAQQLAGNVTSLVFYANKYLNPDLATDLPALSLAIEKGFYRAYDKGIVQAALMIAGFPLSILVENDETTELGNLIVAMARDNTLDGLPLATIPDSLGGCDMIGFLKLAAREGSELAVGQCASDVQNYHAIERLVALYREVFAGARTMMSSMGVAEPAFKQLLAGRIDQFAIDLSPLYRDRLQGRINDVIGDHAAGDGLCSAMTSFVSGVLDQSVRTRAFWGEFEYCKNFMTLQPGLAYRAEVYSAITASEVFRYIFADGYFAEHAAGEALQLVHHNQTVHPVRTGRHWVVDFDAPISLSELIADVPRVLA</sequence>
<proteinExistence type="predicted"/>
<accession>A0ABQ3H746</accession>
<evidence type="ECO:0000313" key="2">
    <source>
        <dbReference type="Proteomes" id="UP000604737"/>
    </source>
</evidence>
<name>A0ABQ3H746_9NEIS</name>
<protein>
    <submittedName>
        <fullName evidence="1">Uncharacterized protein</fullName>
    </submittedName>
</protein>
<dbReference type="RefSeq" id="WP_189462341.1">
    <property type="nucleotide sequence ID" value="NZ_BMYO01000011.1"/>
</dbReference>
<evidence type="ECO:0000313" key="1">
    <source>
        <dbReference type="EMBL" id="GHD69306.1"/>
    </source>
</evidence>